<evidence type="ECO:0000256" key="6">
    <source>
        <dbReference type="SAM" id="MobiDB-lite"/>
    </source>
</evidence>
<feature type="region of interest" description="Disordered" evidence="6">
    <location>
        <begin position="1034"/>
        <end position="1059"/>
    </location>
</feature>
<feature type="region of interest" description="Disordered" evidence="6">
    <location>
        <begin position="884"/>
        <end position="916"/>
    </location>
</feature>
<evidence type="ECO:0000259" key="9">
    <source>
        <dbReference type="PROSITE" id="PS51845"/>
    </source>
</evidence>
<evidence type="ECO:0000256" key="4">
    <source>
        <dbReference type="PIRSR" id="PIRSR623088-2"/>
    </source>
</evidence>
<dbReference type="EMBL" id="JAEHOE010000044">
    <property type="protein sequence ID" value="KAG2492524.1"/>
    <property type="molecule type" value="Genomic_DNA"/>
</dbReference>
<dbReference type="InterPro" id="IPR002073">
    <property type="entry name" value="PDEase_catalytic_dom"/>
</dbReference>
<dbReference type="InterPro" id="IPR006189">
    <property type="entry name" value="CHASE_dom"/>
</dbReference>
<reference evidence="10" key="1">
    <citation type="journal article" date="2020" name="bioRxiv">
        <title>Comparative genomics of Chlamydomonas.</title>
        <authorList>
            <person name="Craig R.J."/>
            <person name="Hasan A.R."/>
            <person name="Ness R.W."/>
            <person name="Keightley P.D."/>
        </authorList>
    </citation>
    <scope>NUCLEOTIDE SEQUENCE</scope>
    <source>
        <strain evidence="10">CCAP 11/70</strain>
    </source>
</reference>
<dbReference type="OrthoDB" id="568146at2759"/>
<dbReference type="CDD" id="cd00077">
    <property type="entry name" value="HDc"/>
    <property type="match status" value="1"/>
</dbReference>
<feature type="binding site" evidence="5">
    <location>
        <position position="742"/>
    </location>
    <ligand>
        <name>Zn(2+)</name>
        <dbReference type="ChEBI" id="CHEBI:29105"/>
        <label>1</label>
    </ligand>
</feature>
<dbReference type="InterPro" id="IPR036971">
    <property type="entry name" value="PDEase_catalytic_dom_sf"/>
</dbReference>
<dbReference type="Pfam" id="PF00233">
    <property type="entry name" value="PDEase_I"/>
    <property type="match status" value="1"/>
</dbReference>
<proteinExistence type="predicted"/>
<dbReference type="PROSITE" id="PS51845">
    <property type="entry name" value="PDEASE_I_2"/>
    <property type="match status" value="1"/>
</dbReference>
<sequence>MGLVLGLGLWGVERIAQADQDAAKAGATSLATQAAVWIQQRVAVAIAPVLLLSAMVEFEPAYDSAAHLFEGMAPALRAQTPPNSLRRLLIAPSGVIRNVHPLEGNEKALGLDLLNATVSGVPQRFSGIVSAVAARCVSLNGPYGLLNGGVGIGINTPIFIRAAPDADFGSPDQVNPFCGDPCAYNSSAGLKFWGLAGAVIDVSALVSGADSPLTSLGDLGYRYELEAPQAPANMRRVAGSAVSPREPLVAAISLPNAQWVLRVSPQDGWEADWFGGAIAAVVVVAVALFALLFAVLVSRRKHKLLLQALLPRELYQDLASAKSVASLGTPIIKTDTPADLLLSMLYELLSGRIPDLRDVVLTRTVLLRHMDLYEPLDLRGQIREANLDADVMQALMRQLGAGPGSGPSEDGDFPPLDGCMVLAPLDGECDDATSCSSRALTHMFTAQQLGADTLSGALALLMAPGLPPPPPTASTVAAAVAAAAALAADGADSNFGPEAAVTGNIEYGKAGLPYVPQLSSHALAVNVSAVNAAVDPATVSPIGSRAGLPYSRISLREVASKSRLETAVLGSAPNSQSGAALPSRQQNSLLLNLGLLANATADGAATPGGPGNGAESPPPLAAGGGGGGGSRRFAPVASGRQSRVFGSTGAVAAALPAGPPPPLPPAILDEVERTLAAADGWQFDTWRLQEVTQGHALSCLGFYLMQREGLISTFKIKPVTLARLLRNIEAGYPANPYHNCTHAADVLQTLHVLVHGAGLHVHYLDRLGLLAAYFAAIVHDHGHPGLTNDFLIATCDPLAVRYNDRSPLENHHAASAFAMLLRPDLDAFAPLTTAEKAALRKQVIEMVMATDMKQHFGILAHFNTVHRLAAYNKDAGPELLAARASRDPGLDRPSPLAAGGPPRDSAKGGGGVLAAPKPLDETERVLTLQVAIKVADLGHLGEELPVHKRWLAVLEEEFFSQGDRERALGLPISPLFDRAKQGVSKSQVGFYDFVALPLVHAMSTAFPGARPLMACYASNYHHWRAVDGKPLPPAPASISGARGSVERPSPVKPAASGGGGGAFGGGGGAGGGGGGGGAGGGRGGGVAAAAAAGLRRTASSLGLKAAVSGAAPVVPSGEGASRHRRSSVSSVGFSSVTGMAGGTGGGGKAAAVAGAAPGSPPPAVTVTLAGGSAAESPVVPPAAEA</sequence>
<protein>
    <recommendedName>
        <fullName evidence="12">Phosphodiesterase</fullName>
    </recommendedName>
</protein>
<dbReference type="AlphaFoldDB" id="A0A835XZD5"/>
<dbReference type="GO" id="GO:0046872">
    <property type="term" value="F:metal ion binding"/>
    <property type="evidence" value="ECO:0007669"/>
    <property type="project" value="UniProtKB-KW"/>
</dbReference>
<keyword evidence="11" id="KW-1185">Reference proteome</keyword>
<evidence type="ECO:0000256" key="3">
    <source>
        <dbReference type="PIRSR" id="PIRSR623088-1"/>
    </source>
</evidence>
<dbReference type="SUPFAM" id="SSF109604">
    <property type="entry name" value="HD-domain/PDEase-like"/>
    <property type="match status" value="1"/>
</dbReference>
<evidence type="ECO:0000256" key="1">
    <source>
        <dbReference type="ARBA" id="ARBA00022723"/>
    </source>
</evidence>
<evidence type="ECO:0008006" key="12">
    <source>
        <dbReference type="Google" id="ProtNLM"/>
    </source>
</evidence>
<dbReference type="Gene3D" id="1.10.1300.10">
    <property type="entry name" value="3'5'-cyclic nucleotide phosphodiesterase, catalytic domain"/>
    <property type="match status" value="1"/>
</dbReference>
<keyword evidence="1 5" id="KW-0479">Metal-binding</keyword>
<evidence type="ECO:0000256" key="5">
    <source>
        <dbReference type="PIRSR" id="PIRSR623088-3"/>
    </source>
</evidence>
<feature type="binding site" evidence="4">
    <location>
        <begin position="738"/>
        <end position="742"/>
    </location>
    <ligand>
        <name>AMP</name>
        <dbReference type="ChEBI" id="CHEBI:456215"/>
    </ligand>
</feature>
<name>A0A835XZD5_9CHLO</name>
<feature type="compositionally biased region" description="Gly residues" evidence="6">
    <location>
        <begin position="1139"/>
        <end position="1148"/>
    </location>
</feature>
<feature type="binding site" evidence="5">
    <location>
        <position position="780"/>
    </location>
    <ligand>
        <name>Zn(2+)</name>
        <dbReference type="ChEBI" id="CHEBI:29105"/>
        <label>1</label>
    </ligand>
</feature>
<dbReference type="Proteomes" id="UP000612055">
    <property type="component" value="Unassembled WGS sequence"/>
</dbReference>
<dbReference type="InterPro" id="IPR003607">
    <property type="entry name" value="HD/PDEase_dom"/>
</dbReference>
<evidence type="ECO:0000313" key="10">
    <source>
        <dbReference type="EMBL" id="KAG2492524.1"/>
    </source>
</evidence>
<feature type="compositionally biased region" description="Low complexity" evidence="6">
    <location>
        <begin position="1127"/>
        <end position="1138"/>
    </location>
</feature>
<feature type="transmembrane region" description="Helical" evidence="7">
    <location>
        <begin position="273"/>
        <end position="297"/>
    </location>
</feature>
<evidence type="ECO:0000256" key="7">
    <source>
        <dbReference type="SAM" id="Phobius"/>
    </source>
</evidence>
<keyword evidence="7" id="KW-0812">Transmembrane</keyword>
<feature type="region of interest" description="Disordered" evidence="6">
    <location>
        <begin position="1111"/>
        <end position="1161"/>
    </location>
</feature>
<keyword evidence="2" id="KW-0378">Hydrolase</keyword>
<dbReference type="GO" id="GO:0004114">
    <property type="term" value="F:3',5'-cyclic-nucleotide phosphodiesterase activity"/>
    <property type="evidence" value="ECO:0007669"/>
    <property type="project" value="InterPro"/>
</dbReference>
<dbReference type="PANTHER" id="PTHR11347">
    <property type="entry name" value="CYCLIC NUCLEOTIDE PHOSPHODIESTERASE"/>
    <property type="match status" value="1"/>
</dbReference>
<feature type="region of interest" description="Disordered" evidence="6">
    <location>
        <begin position="602"/>
        <end position="638"/>
    </location>
</feature>
<feature type="domain" description="CHASE" evidence="8">
    <location>
        <begin position="92"/>
        <end position="216"/>
    </location>
</feature>
<feature type="domain" description="PDEase" evidence="9">
    <location>
        <begin position="660"/>
        <end position="1030"/>
    </location>
</feature>
<dbReference type="PRINTS" id="PR00387">
    <property type="entry name" value="PDIESTERASE1"/>
</dbReference>
<evidence type="ECO:0000256" key="2">
    <source>
        <dbReference type="ARBA" id="ARBA00022801"/>
    </source>
</evidence>
<keyword evidence="7" id="KW-1133">Transmembrane helix</keyword>
<feature type="binding site" evidence="5">
    <location>
        <position position="780"/>
    </location>
    <ligand>
        <name>Zn(2+)</name>
        <dbReference type="ChEBI" id="CHEBI:29105"/>
        <label>2</label>
    </ligand>
</feature>
<keyword evidence="7" id="KW-0472">Membrane</keyword>
<dbReference type="GO" id="GO:0007165">
    <property type="term" value="P:signal transduction"/>
    <property type="evidence" value="ECO:0007669"/>
    <property type="project" value="InterPro"/>
</dbReference>
<organism evidence="10 11">
    <name type="scientific">Edaphochlamys debaryana</name>
    <dbReference type="NCBI Taxonomy" id="47281"/>
    <lineage>
        <taxon>Eukaryota</taxon>
        <taxon>Viridiplantae</taxon>
        <taxon>Chlorophyta</taxon>
        <taxon>core chlorophytes</taxon>
        <taxon>Chlorophyceae</taxon>
        <taxon>CS clade</taxon>
        <taxon>Chlamydomonadales</taxon>
        <taxon>Chlamydomonadales incertae sedis</taxon>
        <taxon>Edaphochlamys</taxon>
    </lineage>
</organism>
<feature type="binding site" evidence="5">
    <location>
        <position position="779"/>
    </location>
    <ligand>
        <name>Zn(2+)</name>
        <dbReference type="ChEBI" id="CHEBI:29105"/>
        <label>1</label>
    </ligand>
</feature>
<accession>A0A835XZD5</accession>
<dbReference type="SMART" id="SM01079">
    <property type="entry name" value="CHASE"/>
    <property type="match status" value="1"/>
</dbReference>
<feature type="binding site" evidence="4">
    <location>
        <position position="987"/>
    </location>
    <ligand>
        <name>AMP</name>
        <dbReference type="ChEBI" id="CHEBI:456215"/>
    </ligand>
</feature>
<feature type="binding site" evidence="4">
    <location>
        <position position="780"/>
    </location>
    <ligand>
        <name>AMP</name>
        <dbReference type="ChEBI" id="CHEBI:456215"/>
    </ligand>
</feature>
<gene>
    <name evidence="10" type="ORF">HYH03_009189</name>
</gene>
<evidence type="ECO:0000259" key="8">
    <source>
        <dbReference type="PROSITE" id="PS50839"/>
    </source>
</evidence>
<feature type="active site" description="Proton donor" evidence="3">
    <location>
        <position position="738"/>
    </location>
</feature>
<dbReference type="InterPro" id="IPR023088">
    <property type="entry name" value="PDEase"/>
</dbReference>
<feature type="binding site" evidence="5">
    <location>
        <position position="936"/>
    </location>
    <ligand>
        <name>Zn(2+)</name>
        <dbReference type="ChEBI" id="CHEBI:29105"/>
        <label>1</label>
    </ligand>
</feature>
<dbReference type="PROSITE" id="PS50839">
    <property type="entry name" value="CHASE"/>
    <property type="match status" value="1"/>
</dbReference>
<comment type="caution">
    <text evidence="10">The sequence shown here is derived from an EMBL/GenBank/DDBJ whole genome shotgun (WGS) entry which is preliminary data.</text>
</comment>
<feature type="binding site" evidence="4">
    <location>
        <position position="936"/>
    </location>
    <ligand>
        <name>AMP</name>
        <dbReference type="ChEBI" id="CHEBI:456215"/>
    </ligand>
</feature>
<evidence type="ECO:0000313" key="11">
    <source>
        <dbReference type="Proteomes" id="UP000612055"/>
    </source>
</evidence>